<dbReference type="Proteomes" id="UP000837857">
    <property type="component" value="Chromosome 12"/>
</dbReference>
<dbReference type="EMBL" id="OW152824">
    <property type="protein sequence ID" value="CAH2040578.1"/>
    <property type="molecule type" value="Genomic_DNA"/>
</dbReference>
<dbReference type="Gene3D" id="1.10.640.10">
    <property type="entry name" value="Haem peroxidase domain superfamily, animal type"/>
    <property type="match status" value="1"/>
</dbReference>
<accession>A0ABN8HV98</accession>
<dbReference type="InterPro" id="IPR019791">
    <property type="entry name" value="Haem_peroxidase_animal"/>
</dbReference>
<dbReference type="PANTHER" id="PTHR11475">
    <property type="entry name" value="OXIDASE/PEROXIDASE"/>
    <property type="match status" value="1"/>
</dbReference>
<evidence type="ECO:0008006" key="5">
    <source>
        <dbReference type="Google" id="ProtNLM"/>
    </source>
</evidence>
<evidence type="ECO:0000313" key="4">
    <source>
        <dbReference type="Proteomes" id="UP000837857"/>
    </source>
</evidence>
<dbReference type="CDD" id="cd09823">
    <property type="entry name" value="peroxinectin_like"/>
    <property type="match status" value="1"/>
</dbReference>
<evidence type="ECO:0000313" key="3">
    <source>
        <dbReference type="EMBL" id="CAH2040578.1"/>
    </source>
</evidence>
<keyword evidence="1" id="KW-0575">Peroxidase</keyword>
<dbReference type="PANTHER" id="PTHR11475:SF86">
    <property type="entry name" value="PEROXIDASE"/>
    <property type="match status" value="1"/>
</dbReference>
<evidence type="ECO:0000256" key="2">
    <source>
        <dbReference type="SAM" id="SignalP"/>
    </source>
</evidence>
<dbReference type="InterPro" id="IPR010255">
    <property type="entry name" value="Haem_peroxidase_sf"/>
</dbReference>
<organism evidence="3 4">
    <name type="scientific">Iphiclides podalirius</name>
    <name type="common">scarce swallowtail</name>
    <dbReference type="NCBI Taxonomy" id="110791"/>
    <lineage>
        <taxon>Eukaryota</taxon>
        <taxon>Metazoa</taxon>
        <taxon>Ecdysozoa</taxon>
        <taxon>Arthropoda</taxon>
        <taxon>Hexapoda</taxon>
        <taxon>Insecta</taxon>
        <taxon>Pterygota</taxon>
        <taxon>Neoptera</taxon>
        <taxon>Endopterygota</taxon>
        <taxon>Lepidoptera</taxon>
        <taxon>Glossata</taxon>
        <taxon>Ditrysia</taxon>
        <taxon>Papilionoidea</taxon>
        <taxon>Papilionidae</taxon>
        <taxon>Papilioninae</taxon>
        <taxon>Iphiclides</taxon>
    </lineage>
</organism>
<dbReference type="PROSITE" id="PS50292">
    <property type="entry name" value="PEROXIDASE_3"/>
    <property type="match status" value="1"/>
</dbReference>
<feature type="chain" id="PRO_5046373764" description="Peroxidase" evidence="2">
    <location>
        <begin position="22"/>
        <end position="630"/>
    </location>
</feature>
<evidence type="ECO:0000256" key="1">
    <source>
        <dbReference type="ARBA" id="ARBA00022559"/>
    </source>
</evidence>
<dbReference type="InterPro" id="IPR037120">
    <property type="entry name" value="Haem_peroxidase_sf_animal"/>
</dbReference>
<feature type="non-terminal residue" evidence="3">
    <location>
        <position position="1"/>
    </location>
</feature>
<dbReference type="SUPFAM" id="SSF48113">
    <property type="entry name" value="Heme-dependent peroxidases"/>
    <property type="match status" value="1"/>
</dbReference>
<keyword evidence="4" id="KW-1185">Reference proteome</keyword>
<sequence length="630" mass="71083">MENLTDYCLLLLFLVAVNVSSLQNHNFLTSLPASDISSISVIEDSDTGNKGSRRVCSNSSYRSCDGSCNNLKNPSWGTPQTPYNYLVPNNYADGKHAWPKASDRGPLPNAREISLKVYVAKQEVETKWNLNTMQWGQIIAHDMSVGVDNLPGDVSAVCCDIDFQLAPDANTNPLCQPILVPVDDEFNIREGKRCLNLIRTKSSESKIDAPVPLSGVTAYMDLSLVYGSENRKCSSLRKGSGGRLLTSVFNNYDWPLREANQHICGGARCANEFAYTLGDIRANQSPQLTVLQIVLLLEHNRIADKLANLNPHWDDETIFQEARRICIAEIQYINYYEYLTILLGKNNMVHQRLIYPNARGYVNDYNSNVNPAVLNEHAIAAFRHFHTMIRGFLELIRENRRVAYIARLSDWFNRPSIIEIGDNFDNFIRGLSYQPADKSDEYCDPEITQNLFRDNHTSGEDLRALDIQRSRDHGVGTYVELRNFCGMSVPKTFSDLEGYITKENVKILRSLYKGPEDIDLVVGGSLEKHAPDALVGPTFLCILLKQFYNTRVGDRFFFENGADKSIAFTLPQLETIRHGASMARLLCDNGRNIQRMQPKAFALVSPENPLVRCSELPFVDLTLWKDSLEN</sequence>
<keyword evidence="2" id="KW-0732">Signal</keyword>
<dbReference type="Pfam" id="PF03098">
    <property type="entry name" value="An_peroxidase"/>
    <property type="match status" value="1"/>
</dbReference>
<feature type="signal peptide" evidence="2">
    <location>
        <begin position="1"/>
        <end position="21"/>
    </location>
</feature>
<reference evidence="3" key="1">
    <citation type="submission" date="2022-03" db="EMBL/GenBank/DDBJ databases">
        <authorList>
            <person name="Martin H S."/>
        </authorList>
    </citation>
    <scope>NUCLEOTIDE SEQUENCE</scope>
</reference>
<gene>
    <name evidence="3" type="ORF">IPOD504_LOCUS2660</name>
</gene>
<keyword evidence="1" id="KW-0560">Oxidoreductase</keyword>
<name>A0ABN8HV98_9NEOP</name>
<proteinExistence type="predicted"/>
<dbReference type="PRINTS" id="PR00457">
    <property type="entry name" value="ANPEROXIDASE"/>
</dbReference>
<protein>
    <recommendedName>
        <fullName evidence="5">Peroxidase</fullName>
    </recommendedName>
</protein>